<dbReference type="Gene3D" id="3.40.50.300">
    <property type="entry name" value="P-loop containing nucleotide triphosphate hydrolases"/>
    <property type="match status" value="1"/>
</dbReference>
<dbReference type="InterPro" id="IPR041685">
    <property type="entry name" value="AAA_GajA/Old/RecF-like"/>
</dbReference>
<feature type="domain" description="OLD protein-like TOPRIM" evidence="2">
    <location>
        <begin position="512"/>
        <end position="576"/>
    </location>
</feature>
<sequence length="765" mass="87897">MHIECVELQNYRKLKSCRIEFTDQTTLFVGANNSGKTSAMEALIKFLDEKNKFTINDFTLSNWIEINQIGEKWLRGSEEASNVLVENLLNLMPTMDVWLRVEDHEIHYVTHLIPTLDWSGGLLGVRLRLEPKNIENLCKEFIENKKSIEETLTNVISSEGERRISLWPRDIRDYLNRRFQSHFTIKAYILDPEKLIEPVNGLAKPQVLPLNSQTIDGDPFNKLFLIHKISAQRGFSDPSNISNDDTESVNGIIGNLSSQLRAYYNSHLNPTVSPELTDIEALQAIESAQKTFDDKLHEGFKGALRELENLGYPGIFDPKITISTKIKPIDGLNHNSAVQFDLMANNNQNNDFPLRLPEQYNGLGYQNLISIIFKMMQFRDEWMRVGKLAKGRGRDDYFTPPLHLVLIEEPEAHLHIQVQQVFIRQAYNVLCNHNDLKNQNNFKTQLIVSTHSGHIAHEMPFSSLRYFRRKSATSYDKVPSSTVVNLSNVFGKEKETERFVTRYLQLTHCDLLFADAAVLVEGPAERMLIPHFIRNHFQGLNQKYISVLEIGGSHAHTLRPLIEHLNLTSLIITDLDSADPTTNYTATAPLRNKCYVTKNVTLQTWVPCKTKIDDLFDLNFEDKEEEYENFSVRVAYQHPLNILMVPDGPEVEATPYTFEDALVFENLTLFKSLDGNGLIRKFRDAITNKKTIVELGQQFFTDLRTGKKAEFALEIIYLEDLKKLKVPTYIKEGLSWLEDQLKVNYWDSNLKQNAIDSAEEEEVKV</sequence>
<dbReference type="Proteomes" id="UP000317713">
    <property type="component" value="Chromosome"/>
</dbReference>
<dbReference type="Pfam" id="PF13175">
    <property type="entry name" value="AAA_15"/>
    <property type="match status" value="1"/>
</dbReference>
<gene>
    <name evidence="3" type="ORF">FPS98_16690</name>
</gene>
<accession>A0A517I9F3</accession>
<dbReference type="PANTHER" id="PTHR43581">
    <property type="entry name" value="ATP/GTP PHOSPHATASE"/>
    <property type="match status" value="1"/>
</dbReference>
<dbReference type="InterPro" id="IPR027417">
    <property type="entry name" value="P-loop_NTPase"/>
</dbReference>
<dbReference type="Pfam" id="PF20469">
    <property type="entry name" value="OLD-like_TOPRIM"/>
    <property type="match status" value="1"/>
</dbReference>
<dbReference type="SUPFAM" id="SSF52540">
    <property type="entry name" value="P-loop containing nucleoside triphosphate hydrolases"/>
    <property type="match status" value="1"/>
</dbReference>
<evidence type="ECO:0000313" key="3">
    <source>
        <dbReference type="EMBL" id="QDS35515.1"/>
    </source>
</evidence>
<proteinExistence type="predicted"/>
<dbReference type="AlphaFoldDB" id="A0A517I9F3"/>
<organism evidence="3 4">
    <name type="scientific">Brevibacillus brevis</name>
    <name type="common">Bacillus brevis</name>
    <dbReference type="NCBI Taxonomy" id="1393"/>
    <lineage>
        <taxon>Bacteria</taxon>
        <taxon>Bacillati</taxon>
        <taxon>Bacillota</taxon>
        <taxon>Bacilli</taxon>
        <taxon>Bacillales</taxon>
        <taxon>Paenibacillaceae</taxon>
        <taxon>Brevibacillus</taxon>
    </lineage>
</organism>
<name>A0A517I9F3_BREBE</name>
<reference evidence="3 4" key="1">
    <citation type="submission" date="2019-07" db="EMBL/GenBank/DDBJ databases">
        <title>Characterization of Brevibacillus brevis HK544, as a potential biocontrol agent.</title>
        <authorList>
            <person name="Kim H."/>
        </authorList>
    </citation>
    <scope>NUCLEOTIDE SEQUENCE [LARGE SCALE GENOMIC DNA]</scope>
    <source>
        <strain evidence="3 4">HK544</strain>
    </source>
</reference>
<protein>
    <submittedName>
        <fullName evidence="3">AAA family ATPase</fullName>
    </submittedName>
</protein>
<dbReference type="EMBL" id="CP042161">
    <property type="protein sequence ID" value="QDS35515.1"/>
    <property type="molecule type" value="Genomic_DNA"/>
</dbReference>
<dbReference type="RefSeq" id="WP_144617142.1">
    <property type="nucleotide sequence ID" value="NZ_CP042161.1"/>
</dbReference>
<feature type="domain" description="Endonuclease GajA/Old nuclease/RecF-like AAA" evidence="1">
    <location>
        <begin position="1"/>
        <end position="456"/>
    </location>
</feature>
<evidence type="ECO:0000259" key="2">
    <source>
        <dbReference type="Pfam" id="PF20469"/>
    </source>
</evidence>
<evidence type="ECO:0000259" key="1">
    <source>
        <dbReference type="Pfam" id="PF13175"/>
    </source>
</evidence>
<dbReference type="InterPro" id="IPR034139">
    <property type="entry name" value="TOPRIM_OLD"/>
</dbReference>
<dbReference type="PANTHER" id="PTHR43581:SF2">
    <property type="entry name" value="EXCINUCLEASE ATPASE SUBUNIT"/>
    <property type="match status" value="1"/>
</dbReference>
<dbReference type="CDD" id="cd01026">
    <property type="entry name" value="TOPRIM_OLD"/>
    <property type="match status" value="1"/>
</dbReference>
<evidence type="ECO:0000313" key="4">
    <source>
        <dbReference type="Proteomes" id="UP000317713"/>
    </source>
</evidence>
<dbReference type="InterPro" id="IPR051396">
    <property type="entry name" value="Bact_Antivir_Def_Nuclease"/>
</dbReference>